<dbReference type="InterPro" id="IPR041243">
    <property type="entry name" value="STI1/HOP_DP"/>
</dbReference>
<sequence>MRCADEAREAGQYPTAVSHYSQVLEVDAENSEAYLRRAQVHRLQKNHQSALSDVNRALRIDSKNAEALLLKGEVFEGMRSYKDASDTYRRALATHPGHRDLENALNRVQSKQKAIENPFCAADTMDRLRASSTTKAFMEDAAFVSKLEELRAEPNKLMRHMEDERIVTALAVLMNINFPTPGGGGGGGGGGGDPLVRPPPQTLEDLEDLTGEPGEVHQTRTNAPTRVAPPDRSKVHLSPRQVSSHGVELE</sequence>
<comment type="caution">
    <text evidence="6">The sequence shown here is derived from an EMBL/GenBank/DDBJ whole genome shotgun (WGS) entry which is preliminary data.</text>
</comment>
<dbReference type="InterPro" id="IPR047150">
    <property type="entry name" value="SGT"/>
</dbReference>
<dbReference type="PROSITE" id="PS50005">
    <property type="entry name" value="TPR"/>
    <property type="match status" value="2"/>
</dbReference>
<dbReference type="GO" id="GO:0072380">
    <property type="term" value="C:TRC complex"/>
    <property type="evidence" value="ECO:0007669"/>
    <property type="project" value="TreeGrafter"/>
</dbReference>
<dbReference type="GO" id="GO:0060090">
    <property type="term" value="F:molecular adaptor activity"/>
    <property type="evidence" value="ECO:0007669"/>
    <property type="project" value="TreeGrafter"/>
</dbReference>
<dbReference type="GO" id="GO:0016020">
    <property type="term" value="C:membrane"/>
    <property type="evidence" value="ECO:0007669"/>
    <property type="project" value="TreeGrafter"/>
</dbReference>
<evidence type="ECO:0000313" key="6">
    <source>
        <dbReference type="EMBL" id="CAI8016091.1"/>
    </source>
</evidence>
<dbReference type="Gene3D" id="1.25.40.10">
    <property type="entry name" value="Tetratricopeptide repeat domain"/>
    <property type="match status" value="1"/>
</dbReference>
<feature type="compositionally biased region" description="Gly residues" evidence="4">
    <location>
        <begin position="181"/>
        <end position="193"/>
    </location>
</feature>
<organism evidence="6 7">
    <name type="scientific">Geodia barretti</name>
    <name type="common">Barrett's horny sponge</name>
    <dbReference type="NCBI Taxonomy" id="519541"/>
    <lineage>
        <taxon>Eukaryota</taxon>
        <taxon>Metazoa</taxon>
        <taxon>Porifera</taxon>
        <taxon>Demospongiae</taxon>
        <taxon>Heteroscleromorpha</taxon>
        <taxon>Tetractinellida</taxon>
        <taxon>Astrophorina</taxon>
        <taxon>Geodiidae</taxon>
        <taxon>Geodia</taxon>
    </lineage>
</organism>
<dbReference type="GO" id="GO:0006620">
    <property type="term" value="P:post-translational protein targeting to endoplasmic reticulum membrane"/>
    <property type="evidence" value="ECO:0007669"/>
    <property type="project" value="TreeGrafter"/>
</dbReference>
<dbReference type="SMART" id="SM00028">
    <property type="entry name" value="TPR"/>
    <property type="match status" value="2"/>
</dbReference>
<dbReference type="PANTHER" id="PTHR45831">
    <property type="entry name" value="LD24721P"/>
    <property type="match status" value="1"/>
</dbReference>
<evidence type="ECO:0000256" key="4">
    <source>
        <dbReference type="SAM" id="MobiDB-lite"/>
    </source>
</evidence>
<accession>A0AA35WG66</accession>
<keyword evidence="1" id="KW-0677">Repeat</keyword>
<reference evidence="6" key="1">
    <citation type="submission" date="2023-03" db="EMBL/GenBank/DDBJ databases">
        <authorList>
            <person name="Steffen K."/>
            <person name="Cardenas P."/>
        </authorList>
    </citation>
    <scope>NUCLEOTIDE SEQUENCE</scope>
</reference>
<evidence type="ECO:0000256" key="3">
    <source>
        <dbReference type="PROSITE-ProRule" id="PRU00339"/>
    </source>
</evidence>
<dbReference type="EMBL" id="CASHTH010001493">
    <property type="protein sequence ID" value="CAI8016091.1"/>
    <property type="molecule type" value="Genomic_DNA"/>
</dbReference>
<dbReference type="Pfam" id="PF17830">
    <property type="entry name" value="STI1-HOP_DP"/>
    <property type="match status" value="1"/>
</dbReference>
<evidence type="ECO:0000259" key="5">
    <source>
        <dbReference type="Pfam" id="PF17830"/>
    </source>
</evidence>
<keyword evidence="7" id="KW-1185">Reference proteome</keyword>
<evidence type="ECO:0000256" key="2">
    <source>
        <dbReference type="ARBA" id="ARBA00022803"/>
    </source>
</evidence>
<evidence type="ECO:0000313" key="7">
    <source>
        <dbReference type="Proteomes" id="UP001174909"/>
    </source>
</evidence>
<evidence type="ECO:0000256" key="1">
    <source>
        <dbReference type="ARBA" id="ARBA00022737"/>
    </source>
</evidence>
<feature type="domain" description="STI1/HOP DP" evidence="5">
    <location>
        <begin position="123"/>
        <end position="175"/>
    </location>
</feature>
<gene>
    <name evidence="6" type="ORF">GBAR_LOCUS9900</name>
</gene>
<dbReference type="AlphaFoldDB" id="A0AA35WG66"/>
<dbReference type="Proteomes" id="UP001174909">
    <property type="component" value="Unassembled WGS sequence"/>
</dbReference>
<dbReference type="Gene3D" id="1.10.260.100">
    <property type="match status" value="1"/>
</dbReference>
<proteinExistence type="predicted"/>
<feature type="repeat" description="TPR" evidence="3">
    <location>
        <begin position="65"/>
        <end position="98"/>
    </location>
</feature>
<feature type="region of interest" description="Disordered" evidence="4">
    <location>
        <begin position="181"/>
        <end position="250"/>
    </location>
</feature>
<protein>
    <submittedName>
        <fullName evidence="6">Hsp70-Hsp90 organizing protein 3</fullName>
    </submittedName>
</protein>
<dbReference type="Pfam" id="PF13432">
    <property type="entry name" value="TPR_16"/>
    <property type="match status" value="1"/>
</dbReference>
<dbReference type="InterPro" id="IPR019734">
    <property type="entry name" value="TPR_rpt"/>
</dbReference>
<feature type="repeat" description="TPR" evidence="3">
    <location>
        <begin position="31"/>
        <end position="64"/>
    </location>
</feature>
<keyword evidence="2 3" id="KW-0802">TPR repeat</keyword>
<dbReference type="SUPFAM" id="SSF48452">
    <property type="entry name" value="TPR-like"/>
    <property type="match status" value="1"/>
</dbReference>
<dbReference type="PANTHER" id="PTHR45831:SF2">
    <property type="entry name" value="LD24721P"/>
    <property type="match status" value="1"/>
</dbReference>
<dbReference type="InterPro" id="IPR011990">
    <property type="entry name" value="TPR-like_helical_dom_sf"/>
</dbReference>
<name>A0AA35WG66_GEOBA</name>